<dbReference type="GO" id="GO:0008168">
    <property type="term" value="F:methyltransferase activity"/>
    <property type="evidence" value="ECO:0007669"/>
    <property type="project" value="UniProtKB-KW"/>
</dbReference>
<organism evidence="1 2">
    <name type="scientific">Halioglobus japonicus</name>
    <dbReference type="NCBI Taxonomy" id="930805"/>
    <lineage>
        <taxon>Bacteria</taxon>
        <taxon>Pseudomonadati</taxon>
        <taxon>Pseudomonadota</taxon>
        <taxon>Gammaproteobacteria</taxon>
        <taxon>Cellvibrionales</taxon>
        <taxon>Halieaceae</taxon>
        <taxon>Halioglobus</taxon>
    </lineage>
</organism>
<protein>
    <submittedName>
        <fullName evidence="1">Class I SAM-dependent methyltransferase</fullName>
    </submittedName>
</protein>
<keyword evidence="2" id="KW-1185">Reference proteome</keyword>
<dbReference type="KEGG" id="hja:BST95_19235"/>
<dbReference type="Proteomes" id="UP000235162">
    <property type="component" value="Unassembled WGS sequence"/>
</dbReference>
<dbReference type="EMBL" id="PKUR01000005">
    <property type="protein sequence ID" value="PLW84716.1"/>
    <property type="molecule type" value="Genomic_DNA"/>
</dbReference>
<proteinExistence type="predicted"/>
<name>A0AAP8MBF8_9GAMM</name>
<evidence type="ECO:0000313" key="1">
    <source>
        <dbReference type="EMBL" id="PLW84716.1"/>
    </source>
</evidence>
<dbReference type="GO" id="GO:0032259">
    <property type="term" value="P:methylation"/>
    <property type="evidence" value="ECO:0007669"/>
    <property type="project" value="UniProtKB-KW"/>
</dbReference>
<dbReference type="InterPro" id="IPR029063">
    <property type="entry name" value="SAM-dependent_MTases_sf"/>
</dbReference>
<comment type="caution">
    <text evidence="1">The sequence shown here is derived from an EMBL/GenBank/DDBJ whole genome shotgun (WGS) entry which is preliminary data.</text>
</comment>
<sequence>MSSTAVYRKGWGKIVAERYDALRVLDGPYLDVGCASGDYVLTLNAQGERVRGFDVEENDQWLQSPGLFSQGSAEAIPFADDSFATVYSFEVLEHLRQPEKALTEMLRVATRYVLLSVPNCEPPAELRASGLSFNHYTDPTHVNFFTADSLHALLESVGLEPVYVRKINRAKPEHLFFASQGLPPVLVRLFSRLSQMNPWARSYPMTLLALARVPGAAAAPDAEAKQG</sequence>
<dbReference type="AlphaFoldDB" id="A0AAP8MBF8"/>
<keyword evidence="1" id="KW-0489">Methyltransferase</keyword>
<dbReference type="Pfam" id="PF13489">
    <property type="entry name" value="Methyltransf_23"/>
    <property type="match status" value="1"/>
</dbReference>
<accession>A0AAP8MBF8</accession>
<evidence type="ECO:0000313" key="2">
    <source>
        <dbReference type="Proteomes" id="UP000235162"/>
    </source>
</evidence>
<dbReference type="SUPFAM" id="SSF53335">
    <property type="entry name" value="S-adenosyl-L-methionine-dependent methyltransferases"/>
    <property type="match status" value="1"/>
</dbReference>
<dbReference type="RefSeq" id="WP_084200991.1">
    <property type="nucleotide sequence ID" value="NZ_BMYL01000006.1"/>
</dbReference>
<gene>
    <name evidence="1" type="ORF">C0029_17075</name>
</gene>
<dbReference type="Gene3D" id="3.40.50.150">
    <property type="entry name" value="Vaccinia Virus protein VP39"/>
    <property type="match status" value="1"/>
</dbReference>
<reference evidence="1 2" key="1">
    <citation type="submission" date="2018-01" db="EMBL/GenBank/DDBJ databases">
        <title>The draft genome sequence of Halioglobus japonicus S1-36.</title>
        <authorList>
            <person name="Du Z.-J."/>
            <person name="Shi M.-J."/>
        </authorList>
    </citation>
    <scope>NUCLEOTIDE SEQUENCE [LARGE SCALE GENOMIC DNA]</scope>
    <source>
        <strain evidence="1 2">S1-36</strain>
    </source>
</reference>
<keyword evidence="1" id="KW-0808">Transferase</keyword>